<evidence type="ECO:0000313" key="2">
    <source>
        <dbReference type="EMBL" id="MBA0703164.1"/>
    </source>
</evidence>
<reference evidence="2 3" key="1">
    <citation type="journal article" date="2019" name="Genome Biol. Evol.">
        <title>Insights into the evolution of the New World diploid cottons (Gossypium, subgenus Houzingenia) based on genome sequencing.</title>
        <authorList>
            <person name="Grover C.E."/>
            <person name="Arick M.A. 2nd"/>
            <person name="Thrash A."/>
            <person name="Conover J.L."/>
            <person name="Sanders W.S."/>
            <person name="Peterson D.G."/>
            <person name="Frelichowski J.E."/>
            <person name="Scheffler J.A."/>
            <person name="Scheffler B.E."/>
            <person name="Wendel J.F."/>
        </authorList>
    </citation>
    <scope>NUCLEOTIDE SEQUENCE [LARGE SCALE GENOMIC DNA]</scope>
    <source>
        <strain evidence="2">185</strain>
        <tissue evidence="2">Leaf</tissue>
    </source>
</reference>
<feature type="region of interest" description="Disordered" evidence="1">
    <location>
        <begin position="73"/>
        <end position="97"/>
    </location>
</feature>
<proteinExistence type="predicted"/>
<evidence type="ECO:0000256" key="1">
    <source>
        <dbReference type="SAM" id="MobiDB-lite"/>
    </source>
</evidence>
<keyword evidence="3" id="KW-1185">Reference proteome</keyword>
<evidence type="ECO:0000313" key="3">
    <source>
        <dbReference type="Proteomes" id="UP000593577"/>
    </source>
</evidence>
<feature type="compositionally biased region" description="Basic and acidic residues" evidence="1">
    <location>
        <begin position="20"/>
        <end position="42"/>
    </location>
</feature>
<dbReference type="Proteomes" id="UP000593577">
    <property type="component" value="Unassembled WGS sequence"/>
</dbReference>
<comment type="caution">
    <text evidence="2">The sequence shown here is derived from an EMBL/GenBank/DDBJ whole genome shotgun (WGS) entry which is preliminary data.</text>
</comment>
<accession>A0A7J8YVL4</accession>
<sequence length="97" mass="10987">MVQGVQEDSWLTATGTGIKMQKEGEIDEKKTERSKTDEDILKPIDYNDYGAEETQEDVSKRMRYGGQDLINEAETNFSVDNPNQNRSAAAKRQADRT</sequence>
<name>A0A7J8YVL4_GOSAI</name>
<feature type="region of interest" description="Disordered" evidence="1">
    <location>
        <begin position="1"/>
        <end position="58"/>
    </location>
</feature>
<protein>
    <submittedName>
        <fullName evidence="2">Uncharacterized protein</fullName>
    </submittedName>
</protein>
<feature type="compositionally biased region" description="Polar residues" evidence="1">
    <location>
        <begin position="73"/>
        <end position="87"/>
    </location>
</feature>
<dbReference type="EMBL" id="JABFAA010357086">
    <property type="protein sequence ID" value="MBA0703164.1"/>
    <property type="molecule type" value="Genomic_DNA"/>
</dbReference>
<dbReference type="AlphaFoldDB" id="A0A7J8YVL4"/>
<gene>
    <name evidence="2" type="ORF">Goari_022513</name>
</gene>
<organism evidence="2 3">
    <name type="scientific">Gossypium aridum</name>
    <name type="common">American cotton</name>
    <name type="synonym">Erioxylum aridum</name>
    <dbReference type="NCBI Taxonomy" id="34290"/>
    <lineage>
        <taxon>Eukaryota</taxon>
        <taxon>Viridiplantae</taxon>
        <taxon>Streptophyta</taxon>
        <taxon>Embryophyta</taxon>
        <taxon>Tracheophyta</taxon>
        <taxon>Spermatophyta</taxon>
        <taxon>Magnoliopsida</taxon>
        <taxon>eudicotyledons</taxon>
        <taxon>Gunneridae</taxon>
        <taxon>Pentapetalae</taxon>
        <taxon>rosids</taxon>
        <taxon>malvids</taxon>
        <taxon>Malvales</taxon>
        <taxon>Malvaceae</taxon>
        <taxon>Malvoideae</taxon>
        <taxon>Gossypium</taxon>
    </lineage>
</organism>